<gene>
    <name evidence="2" type="ORF">BST43_26020</name>
</gene>
<evidence type="ECO:0000313" key="3">
    <source>
        <dbReference type="Proteomes" id="UP000192434"/>
    </source>
</evidence>
<keyword evidence="1" id="KW-0472">Membrane</keyword>
<sequence>MIAAVYFGVGASRARNVAVPLLVIAFLVGSSVIMIGTGILQKLRWAQARAEILAVAEHPPGPEETQHRRLGTYAANIYGHRDGTVLIVFGGNWDGLLYVPPRLPEPERKRYVSREVMPQWFYYDMDRHVETLAHC</sequence>
<evidence type="ECO:0000256" key="1">
    <source>
        <dbReference type="SAM" id="Phobius"/>
    </source>
</evidence>
<name>A0A1X0IIQ6_9MYCO</name>
<feature type="transmembrane region" description="Helical" evidence="1">
    <location>
        <begin position="17"/>
        <end position="40"/>
    </location>
</feature>
<comment type="caution">
    <text evidence="2">The sequence shown here is derived from an EMBL/GenBank/DDBJ whole genome shotgun (WGS) entry which is preliminary data.</text>
</comment>
<dbReference type="EMBL" id="MVII01000060">
    <property type="protein sequence ID" value="ORB47479.1"/>
    <property type="molecule type" value="Genomic_DNA"/>
</dbReference>
<organism evidence="2 3">
    <name type="scientific">Mycobacteroides saopaulense</name>
    <dbReference type="NCBI Taxonomy" id="1578165"/>
    <lineage>
        <taxon>Bacteria</taxon>
        <taxon>Bacillati</taxon>
        <taxon>Actinomycetota</taxon>
        <taxon>Actinomycetes</taxon>
        <taxon>Mycobacteriales</taxon>
        <taxon>Mycobacteriaceae</taxon>
        <taxon>Mycobacteroides</taxon>
    </lineage>
</organism>
<reference evidence="2 3" key="1">
    <citation type="submission" date="2016-12" db="EMBL/GenBank/DDBJ databases">
        <title>The new phylogeny of genus Mycobacterium.</title>
        <authorList>
            <person name="Tortoli E."/>
            <person name="Trovato A."/>
            <person name="Cirillo D.M."/>
        </authorList>
    </citation>
    <scope>NUCLEOTIDE SEQUENCE [LARGE SCALE GENOMIC DNA]</scope>
    <source>
        <strain evidence="2 3">CCUG 66554</strain>
    </source>
</reference>
<evidence type="ECO:0000313" key="2">
    <source>
        <dbReference type="EMBL" id="ORB47479.1"/>
    </source>
</evidence>
<keyword evidence="1" id="KW-0812">Transmembrane</keyword>
<protein>
    <submittedName>
        <fullName evidence="2">Uncharacterized protein</fullName>
    </submittedName>
</protein>
<dbReference type="Proteomes" id="UP000192434">
    <property type="component" value="Unassembled WGS sequence"/>
</dbReference>
<keyword evidence="1" id="KW-1133">Transmembrane helix</keyword>
<dbReference type="AlphaFoldDB" id="A0A1X0IIQ6"/>
<accession>A0A1X0IIQ6</accession>
<proteinExistence type="predicted"/>